<proteinExistence type="predicted"/>
<evidence type="ECO:0000313" key="1">
    <source>
        <dbReference type="EMBL" id="AHZ70297.1"/>
    </source>
</evidence>
<organism evidence="1 2">
    <name type="scientific">Pseudomonas mandelii JR-1</name>
    <dbReference type="NCBI Taxonomy" id="1147786"/>
    <lineage>
        <taxon>Bacteria</taxon>
        <taxon>Pseudomonadati</taxon>
        <taxon>Pseudomonadota</taxon>
        <taxon>Gammaproteobacteria</taxon>
        <taxon>Pseudomonadales</taxon>
        <taxon>Pseudomonadaceae</taxon>
        <taxon>Pseudomonas</taxon>
    </lineage>
</organism>
<gene>
    <name evidence="1" type="ORF">OU5_3218</name>
</gene>
<dbReference type="EMBL" id="CP005960">
    <property type="protein sequence ID" value="AHZ70297.1"/>
    <property type="molecule type" value="Genomic_DNA"/>
</dbReference>
<reference evidence="1 2" key="1">
    <citation type="journal article" date="2012" name="J. Bacteriol.">
        <title>Genome sequence of cold-adapted Pseudomonas mandelii strain JR-1.</title>
        <authorList>
            <person name="Jang S.H."/>
            <person name="Kim J."/>
            <person name="Kim J."/>
            <person name="Hong S."/>
            <person name="Lee C."/>
        </authorList>
    </citation>
    <scope>NUCLEOTIDE SEQUENCE [LARGE SCALE GENOMIC DNA]</scope>
    <source>
        <strain evidence="1 2">JR-1</strain>
    </source>
</reference>
<sequence length="47" mass="5320">MLCVIFDEWLFHLLNAPLASNPIWLRIWAIASLRPFDVGSFADECGA</sequence>
<dbReference type="HOGENOM" id="CLU_3172193_0_0_6"/>
<protein>
    <submittedName>
        <fullName evidence="1">Uncharacterized protein</fullName>
    </submittedName>
</protein>
<name>A0A024EBY4_9PSED</name>
<dbReference type="AlphaFoldDB" id="A0A024EBY4"/>
<dbReference type="Proteomes" id="UP000026913">
    <property type="component" value="Chromosome"/>
</dbReference>
<accession>A0A024EBY4</accession>
<dbReference type="KEGG" id="pman:OU5_3218"/>
<evidence type="ECO:0000313" key="2">
    <source>
        <dbReference type="Proteomes" id="UP000026913"/>
    </source>
</evidence>